<dbReference type="Proteomes" id="UP000048289">
    <property type="component" value="Unassembled WGS sequence"/>
</dbReference>
<proteinExistence type="predicted"/>
<gene>
    <name evidence="2" type="ORF">ERS007681_04217</name>
</gene>
<sequence length="69" mass="6811">MTHPTNVNQKSTPNTKAPSSTTATPDEAPTMSKATHAGPSGGVGAAARIGSAGISPPKTANELNVAKPM</sequence>
<dbReference type="AlphaFoldDB" id="A0A654TGQ5"/>
<evidence type="ECO:0000256" key="1">
    <source>
        <dbReference type="SAM" id="MobiDB-lite"/>
    </source>
</evidence>
<accession>A0A654TGQ5</accession>
<name>A0A654TGQ5_MYCTX</name>
<feature type="compositionally biased region" description="Low complexity" evidence="1">
    <location>
        <begin position="45"/>
        <end position="55"/>
    </location>
</feature>
<feature type="region of interest" description="Disordered" evidence="1">
    <location>
        <begin position="1"/>
        <end position="69"/>
    </location>
</feature>
<organism evidence="2 3">
    <name type="scientific">Mycobacterium tuberculosis</name>
    <dbReference type="NCBI Taxonomy" id="1773"/>
    <lineage>
        <taxon>Bacteria</taxon>
        <taxon>Bacillati</taxon>
        <taxon>Actinomycetota</taxon>
        <taxon>Actinomycetes</taxon>
        <taxon>Mycobacteriales</taxon>
        <taxon>Mycobacteriaceae</taxon>
        <taxon>Mycobacterium</taxon>
        <taxon>Mycobacterium tuberculosis complex</taxon>
    </lineage>
</organism>
<protein>
    <submittedName>
        <fullName evidence="2">Uncharacterized protein</fullName>
    </submittedName>
</protein>
<evidence type="ECO:0000313" key="2">
    <source>
        <dbReference type="EMBL" id="CFE46886.1"/>
    </source>
</evidence>
<reference evidence="2 3" key="1">
    <citation type="submission" date="2015-03" db="EMBL/GenBank/DDBJ databases">
        <authorList>
            <consortium name="Pathogen Informatics"/>
        </authorList>
    </citation>
    <scope>NUCLEOTIDE SEQUENCE [LARGE SCALE GENOMIC DNA]</scope>
    <source>
        <strain evidence="2 3">G09901357</strain>
    </source>
</reference>
<feature type="compositionally biased region" description="Polar residues" evidence="1">
    <location>
        <begin position="1"/>
        <end position="24"/>
    </location>
</feature>
<dbReference type="EMBL" id="CFOE01000940">
    <property type="protein sequence ID" value="CFE46886.1"/>
    <property type="molecule type" value="Genomic_DNA"/>
</dbReference>
<evidence type="ECO:0000313" key="3">
    <source>
        <dbReference type="Proteomes" id="UP000048289"/>
    </source>
</evidence>